<keyword evidence="1" id="KW-1133">Transmembrane helix</keyword>
<protein>
    <submittedName>
        <fullName evidence="2">Plasma membrane</fullName>
    </submittedName>
</protein>
<dbReference type="EMBL" id="MVGC01001902">
    <property type="protein sequence ID" value="RJE17000.1"/>
    <property type="molecule type" value="Genomic_DNA"/>
</dbReference>
<name>A0A3A2Z2K2_9EURO</name>
<dbReference type="OrthoDB" id="116380at2759"/>
<dbReference type="AlphaFoldDB" id="A0A3A2Z2K2"/>
<reference evidence="3" key="1">
    <citation type="submission" date="2017-02" db="EMBL/GenBank/DDBJ databases">
        <authorList>
            <person name="Tafer H."/>
            <person name="Lopandic K."/>
        </authorList>
    </citation>
    <scope>NUCLEOTIDE SEQUENCE [LARGE SCALE GENOMIC DNA]</scope>
    <source>
        <strain evidence="3">CBS 366.77</strain>
    </source>
</reference>
<feature type="non-terminal residue" evidence="2">
    <location>
        <position position="103"/>
    </location>
</feature>
<gene>
    <name evidence="2" type="ORF">PHISCL_10663</name>
</gene>
<evidence type="ECO:0000313" key="2">
    <source>
        <dbReference type="EMBL" id="RJE17000.1"/>
    </source>
</evidence>
<keyword evidence="1" id="KW-0812">Transmembrane</keyword>
<dbReference type="STRING" id="2070753.A0A3A2Z2K2"/>
<dbReference type="SUPFAM" id="SSF81665">
    <property type="entry name" value="Calcium ATPase, transmembrane domain M"/>
    <property type="match status" value="1"/>
</dbReference>
<sequence length="103" mass="11561">MIILNETIRVELIVFLALFADLATVAVAYDNASFELRPVEWQLPKIWFISVLLGILLAIGTWIVRGTLFLPSGGIIQNFGSIQLILFLEVALTENWLIFVTRG</sequence>
<accession>A0A3A2Z2K2</accession>
<dbReference type="InterPro" id="IPR023298">
    <property type="entry name" value="ATPase_P-typ_TM_dom_sf"/>
</dbReference>
<dbReference type="Proteomes" id="UP000266188">
    <property type="component" value="Unassembled WGS sequence"/>
</dbReference>
<keyword evidence="3" id="KW-1185">Reference proteome</keyword>
<organism evidence="2 3">
    <name type="scientific">Aspergillus sclerotialis</name>
    <dbReference type="NCBI Taxonomy" id="2070753"/>
    <lineage>
        <taxon>Eukaryota</taxon>
        <taxon>Fungi</taxon>
        <taxon>Dikarya</taxon>
        <taxon>Ascomycota</taxon>
        <taxon>Pezizomycotina</taxon>
        <taxon>Eurotiomycetes</taxon>
        <taxon>Eurotiomycetidae</taxon>
        <taxon>Eurotiales</taxon>
        <taxon>Aspergillaceae</taxon>
        <taxon>Aspergillus</taxon>
        <taxon>Aspergillus subgen. Polypaecilum</taxon>
    </lineage>
</organism>
<evidence type="ECO:0000256" key="1">
    <source>
        <dbReference type="SAM" id="Phobius"/>
    </source>
</evidence>
<proteinExistence type="predicted"/>
<keyword evidence="1" id="KW-0472">Membrane</keyword>
<feature type="transmembrane region" description="Helical" evidence="1">
    <location>
        <begin position="46"/>
        <end position="64"/>
    </location>
</feature>
<feature type="transmembrane region" description="Helical" evidence="1">
    <location>
        <begin position="12"/>
        <end position="34"/>
    </location>
</feature>
<evidence type="ECO:0000313" key="3">
    <source>
        <dbReference type="Proteomes" id="UP000266188"/>
    </source>
</evidence>
<dbReference type="Gene3D" id="1.20.1110.10">
    <property type="entry name" value="Calcium-transporting ATPase, transmembrane domain"/>
    <property type="match status" value="1"/>
</dbReference>
<comment type="caution">
    <text evidence="2">The sequence shown here is derived from an EMBL/GenBank/DDBJ whole genome shotgun (WGS) entry which is preliminary data.</text>
</comment>
<feature type="transmembrane region" description="Helical" evidence="1">
    <location>
        <begin position="76"/>
        <end position="99"/>
    </location>
</feature>